<dbReference type="PANTHER" id="PTHR35458:SF8">
    <property type="entry name" value="SLR0650 PROTEIN"/>
    <property type="match status" value="1"/>
</dbReference>
<reference evidence="3 4" key="1">
    <citation type="submission" date="2018-06" db="EMBL/GenBank/DDBJ databases">
        <title>Comparative genomics reveals the genomic features of Rhizophagus irregularis, R. cerebriforme, R. diaphanum and Gigaspora rosea, and their symbiotic lifestyle signature.</title>
        <authorList>
            <person name="Morin E."/>
            <person name="San Clemente H."/>
            <person name="Chen E.C.H."/>
            <person name="De La Providencia I."/>
            <person name="Hainaut M."/>
            <person name="Kuo A."/>
            <person name="Kohler A."/>
            <person name="Murat C."/>
            <person name="Tang N."/>
            <person name="Roy S."/>
            <person name="Loubradou J."/>
            <person name="Henrissat B."/>
            <person name="Grigoriev I.V."/>
            <person name="Corradi N."/>
            <person name="Roux C."/>
            <person name="Martin F.M."/>
        </authorList>
    </citation>
    <scope>NUCLEOTIDE SEQUENCE [LARGE SCALE GENOMIC DNA]</scope>
    <source>
        <strain evidence="3 4">DAOM 227022</strain>
    </source>
</reference>
<dbReference type="STRING" id="658196.A0A397SY29"/>
<dbReference type="Proteomes" id="UP000265703">
    <property type="component" value="Unassembled WGS sequence"/>
</dbReference>
<proteinExistence type="predicted"/>
<feature type="domain" description="NYN" evidence="2">
    <location>
        <begin position="20"/>
        <end position="169"/>
    </location>
</feature>
<dbReference type="PANTHER" id="PTHR35458">
    <property type="entry name" value="SLR0755 PROTEIN"/>
    <property type="match status" value="1"/>
</dbReference>
<dbReference type="EMBL" id="QKYT01000165">
    <property type="protein sequence ID" value="RIA90968.1"/>
    <property type="molecule type" value="Genomic_DNA"/>
</dbReference>
<dbReference type="Pfam" id="PF01936">
    <property type="entry name" value="NYN"/>
    <property type="match status" value="1"/>
</dbReference>
<comment type="caution">
    <text evidence="3">The sequence shown here is derived from an EMBL/GenBank/DDBJ whole genome shotgun (WGS) entry which is preliminary data.</text>
</comment>
<feature type="compositionally biased region" description="Basic and acidic residues" evidence="1">
    <location>
        <begin position="228"/>
        <end position="237"/>
    </location>
</feature>
<dbReference type="Gene3D" id="3.40.50.1010">
    <property type="entry name" value="5'-nuclease"/>
    <property type="match status" value="1"/>
</dbReference>
<evidence type="ECO:0000313" key="3">
    <source>
        <dbReference type="EMBL" id="RIA90968.1"/>
    </source>
</evidence>
<feature type="region of interest" description="Disordered" evidence="1">
    <location>
        <begin position="228"/>
        <end position="253"/>
    </location>
</feature>
<accession>A0A397SY29</accession>
<protein>
    <submittedName>
        <fullName evidence="3">NYN domain-containing protein</fullName>
    </submittedName>
</protein>
<evidence type="ECO:0000256" key="1">
    <source>
        <dbReference type="SAM" id="MobiDB-lite"/>
    </source>
</evidence>
<gene>
    <name evidence="3" type="ORF">C1645_822632</name>
</gene>
<name>A0A397SY29_9GLOM</name>
<feature type="region of interest" description="Disordered" evidence="1">
    <location>
        <begin position="185"/>
        <end position="212"/>
    </location>
</feature>
<dbReference type="AlphaFoldDB" id="A0A397SY29"/>
<dbReference type="OrthoDB" id="2419124at2759"/>
<dbReference type="GO" id="GO:0004540">
    <property type="term" value="F:RNA nuclease activity"/>
    <property type="evidence" value="ECO:0007669"/>
    <property type="project" value="InterPro"/>
</dbReference>
<dbReference type="InterPro" id="IPR047140">
    <property type="entry name" value="LabA"/>
</dbReference>
<evidence type="ECO:0000313" key="4">
    <source>
        <dbReference type="Proteomes" id="UP000265703"/>
    </source>
</evidence>
<keyword evidence="4" id="KW-1185">Reference proteome</keyword>
<sequence>MSNTANTSSTSLPTVKGRQVYVFIDHSNVFIQGKKSTSIKKASDIDYVKLLEIVLNGRKTGQNPIIVGSYGAKDDPRDQFWERLRMNGFTVTLFERKFKEKSVDARIIVDICKSIFTRSEPATIILIAGDRDYECSLSEARNLGWDVEIWFWRKGFAQILKNMATKFRILKFNDVIDHVSDHVRRKRQKKGRQITSGIQPNHKGKSKQDSSTEETMLNTLFSGIQLTKENDEKKLPTNEEQMISGTGDANLFN</sequence>
<organism evidence="3 4">
    <name type="scientific">Glomus cerebriforme</name>
    <dbReference type="NCBI Taxonomy" id="658196"/>
    <lineage>
        <taxon>Eukaryota</taxon>
        <taxon>Fungi</taxon>
        <taxon>Fungi incertae sedis</taxon>
        <taxon>Mucoromycota</taxon>
        <taxon>Glomeromycotina</taxon>
        <taxon>Glomeromycetes</taxon>
        <taxon>Glomerales</taxon>
        <taxon>Glomeraceae</taxon>
        <taxon>Glomus</taxon>
    </lineage>
</organism>
<evidence type="ECO:0000259" key="2">
    <source>
        <dbReference type="Pfam" id="PF01936"/>
    </source>
</evidence>
<dbReference type="InterPro" id="IPR021139">
    <property type="entry name" value="NYN"/>
</dbReference>